<sequence>MVSFSKIEILDTTLREGEQTPGISFTIDQKIAIARGLDAFGVDFIELGHPAVSPDVYEAVEALNSQNLNAKKMAHGRASKSDVNDATAIGVKWMGIFFGTSPLSLKHKFNVTKSEALKQIETCVKYGKDKGLKLRFTAEDASRTSLDFLI</sequence>
<dbReference type="SUPFAM" id="SSF51569">
    <property type="entry name" value="Aldolase"/>
    <property type="match status" value="1"/>
</dbReference>
<dbReference type="AlphaFoldDB" id="A0A381X1G2"/>
<dbReference type="EMBL" id="UINC01013581">
    <property type="protein sequence ID" value="SVA58584.1"/>
    <property type="molecule type" value="Genomic_DNA"/>
</dbReference>
<organism evidence="3">
    <name type="scientific">marine metagenome</name>
    <dbReference type="NCBI Taxonomy" id="408172"/>
    <lineage>
        <taxon>unclassified sequences</taxon>
        <taxon>metagenomes</taxon>
        <taxon>ecological metagenomes</taxon>
    </lineage>
</organism>
<gene>
    <name evidence="3" type="ORF">METZ01_LOCUS111438</name>
</gene>
<feature type="non-terminal residue" evidence="3">
    <location>
        <position position="150"/>
    </location>
</feature>
<dbReference type="PANTHER" id="PTHR42880">
    <property type="entry name" value="HOMOCITRATE SYNTHASE"/>
    <property type="match status" value="1"/>
</dbReference>
<dbReference type="InterPro" id="IPR002034">
    <property type="entry name" value="AIPM/Hcit_synth_CS"/>
</dbReference>
<dbReference type="GO" id="GO:0019752">
    <property type="term" value="P:carboxylic acid metabolic process"/>
    <property type="evidence" value="ECO:0007669"/>
    <property type="project" value="InterPro"/>
</dbReference>
<keyword evidence="1" id="KW-0808">Transferase</keyword>
<reference evidence="3" key="1">
    <citation type="submission" date="2018-05" db="EMBL/GenBank/DDBJ databases">
        <authorList>
            <person name="Lanie J.A."/>
            <person name="Ng W.-L."/>
            <person name="Kazmierczak K.M."/>
            <person name="Andrzejewski T.M."/>
            <person name="Davidsen T.M."/>
            <person name="Wayne K.J."/>
            <person name="Tettelin H."/>
            <person name="Glass J.I."/>
            <person name="Rusch D."/>
            <person name="Podicherti R."/>
            <person name="Tsui H.-C.T."/>
            <person name="Winkler M.E."/>
        </authorList>
    </citation>
    <scope>NUCLEOTIDE SEQUENCE</scope>
</reference>
<evidence type="ECO:0000259" key="2">
    <source>
        <dbReference type="PROSITE" id="PS50991"/>
    </source>
</evidence>
<dbReference type="Gene3D" id="3.20.20.70">
    <property type="entry name" value="Aldolase class I"/>
    <property type="match status" value="1"/>
</dbReference>
<dbReference type="InterPro" id="IPR013785">
    <property type="entry name" value="Aldolase_TIM"/>
</dbReference>
<accession>A0A381X1G2</accession>
<protein>
    <recommendedName>
        <fullName evidence="2">Pyruvate carboxyltransferase domain-containing protein</fullName>
    </recommendedName>
</protein>
<dbReference type="GO" id="GO:0046912">
    <property type="term" value="F:acyltransferase activity, acyl groups converted into alkyl on transfer"/>
    <property type="evidence" value="ECO:0007669"/>
    <property type="project" value="InterPro"/>
</dbReference>
<name>A0A381X1G2_9ZZZZ</name>
<dbReference type="PROSITE" id="PS50991">
    <property type="entry name" value="PYR_CT"/>
    <property type="match status" value="1"/>
</dbReference>
<evidence type="ECO:0000256" key="1">
    <source>
        <dbReference type="ARBA" id="ARBA00022679"/>
    </source>
</evidence>
<feature type="domain" description="Pyruvate carboxyltransferase" evidence="2">
    <location>
        <begin position="7"/>
        <end position="150"/>
    </location>
</feature>
<dbReference type="PROSITE" id="PS00815">
    <property type="entry name" value="AIPM_HOMOCIT_SYNTH_1"/>
    <property type="match status" value="1"/>
</dbReference>
<evidence type="ECO:0000313" key="3">
    <source>
        <dbReference type="EMBL" id="SVA58584.1"/>
    </source>
</evidence>
<dbReference type="InterPro" id="IPR000891">
    <property type="entry name" value="PYR_CT"/>
</dbReference>
<dbReference type="Pfam" id="PF00682">
    <property type="entry name" value="HMGL-like"/>
    <property type="match status" value="1"/>
</dbReference>
<dbReference type="PANTHER" id="PTHR42880:SF1">
    <property type="entry name" value="ISOPROPYLMALATE_HOMOCITRATE_CITRAMALATE SYNTHASE FAMILY PROTEIN"/>
    <property type="match status" value="1"/>
</dbReference>
<proteinExistence type="predicted"/>